<organism evidence="2 3">
    <name type="scientific">Stakelama marina</name>
    <dbReference type="NCBI Taxonomy" id="2826939"/>
    <lineage>
        <taxon>Bacteria</taxon>
        <taxon>Pseudomonadati</taxon>
        <taxon>Pseudomonadota</taxon>
        <taxon>Alphaproteobacteria</taxon>
        <taxon>Sphingomonadales</taxon>
        <taxon>Sphingomonadaceae</taxon>
        <taxon>Stakelama</taxon>
    </lineage>
</organism>
<feature type="compositionally biased region" description="Pro residues" evidence="1">
    <location>
        <begin position="172"/>
        <end position="185"/>
    </location>
</feature>
<sequence>MLRLPICIAALLSATACFGPHDDPDVTQETRQQIARCGGGIEIQKNLAVQLRFDLGHGGLSAGSRKALRAAIFSQVAPADAPAIYDRYTACITSEKAKDVLLAQILDRKQQFVDMLSGDDRYPASVVQELAQYYQREHDAFAKGELVESRQERSKLVYAFLKYSVEHDIPLGPAPPPPPPSPGWTPPAEMSSAKATYRAPATEICDKMADDLACQAALAKLYDAN</sequence>
<dbReference type="EMBL" id="JAGRQC010000001">
    <property type="protein sequence ID" value="MBR0552034.1"/>
    <property type="molecule type" value="Genomic_DNA"/>
</dbReference>
<proteinExistence type="predicted"/>
<dbReference type="AlphaFoldDB" id="A0A8T4IDV1"/>
<name>A0A8T4IDV1_9SPHN</name>
<reference evidence="2" key="1">
    <citation type="submission" date="2021-04" db="EMBL/GenBank/DDBJ databases">
        <title>Ouciella asimina sp. nov., isolated from the surface seawater in the hydrothermal field of Okinawa Trough.</title>
        <authorList>
            <person name="Shuang W."/>
        </authorList>
    </citation>
    <scope>NUCLEOTIDE SEQUENCE</scope>
    <source>
        <strain evidence="2">LXI357</strain>
    </source>
</reference>
<evidence type="ECO:0000313" key="3">
    <source>
        <dbReference type="Proteomes" id="UP000676996"/>
    </source>
</evidence>
<dbReference type="RefSeq" id="WP_284053288.1">
    <property type="nucleotide sequence ID" value="NZ_JAGRQC010000001.1"/>
</dbReference>
<feature type="region of interest" description="Disordered" evidence="1">
    <location>
        <begin position="171"/>
        <end position="192"/>
    </location>
</feature>
<evidence type="ECO:0008006" key="4">
    <source>
        <dbReference type="Google" id="ProtNLM"/>
    </source>
</evidence>
<keyword evidence="3" id="KW-1185">Reference proteome</keyword>
<evidence type="ECO:0000256" key="1">
    <source>
        <dbReference type="SAM" id="MobiDB-lite"/>
    </source>
</evidence>
<accession>A0A8T4IDV1</accession>
<gene>
    <name evidence="2" type="ORF">J7S20_05905</name>
</gene>
<comment type="caution">
    <text evidence="2">The sequence shown here is derived from an EMBL/GenBank/DDBJ whole genome shotgun (WGS) entry which is preliminary data.</text>
</comment>
<protein>
    <recommendedName>
        <fullName evidence="4">Lipoprotein</fullName>
    </recommendedName>
</protein>
<evidence type="ECO:0000313" key="2">
    <source>
        <dbReference type="EMBL" id="MBR0552034.1"/>
    </source>
</evidence>
<dbReference type="PROSITE" id="PS51257">
    <property type="entry name" value="PROKAR_LIPOPROTEIN"/>
    <property type="match status" value="1"/>
</dbReference>
<dbReference type="Proteomes" id="UP000676996">
    <property type="component" value="Unassembled WGS sequence"/>
</dbReference>